<dbReference type="CDD" id="cd07035">
    <property type="entry name" value="TPP_PYR_POX_like"/>
    <property type="match status" value="1"/>
</dbReference>
<dbReference type="InterPro" id="IPR029061">
    <property type="entry name" value="THDP-binding"/>
</dbReference>
<accession>A0A4Y8PRU4</accession>
<dbReference type="EMBL" id="MYFO01000048">
    <property type="protein sequence ID" value="TFE83480.1"/>
    <property type="molecule type" value="Genomic_DNA"/>
</dbReference>
<dbReference type="GO" id="GO:0050660">
    <property type="term" value="F:flavin adenine dinucleotide binding"/>
    <property type="evidence" value="ECO:0007669"/>
    <property type="project" value="TreeGrafter"/>
</dbReference>
<dbReference type="InterPro" id="IPR012000">
    <property type="entry name" value="Thiamin_PyroP_enz_cen_dom"/>
</dbReference>
<keyword evidence="3 4" id="KW-0786">Thiamine pyrophosphate</keyword>
<dbReference type="GO" id="GO:0009099">
    <property type="term" value="P:L-valine biosynthetic process"/>
    <property type="evidence" value="ECO:0007669"/>
    <property type="project" value="TreeGrafter"/>
</dbReference>
<evidence type="ECO:0000259" key="5">
    <source>
        <dbReference type="Pfam" id="PF00205"/>
    </source>
</evidence>
<dbReference type="Proteomes" id="UP000298246">
    <property type="component" value="Unassembled WGS sequence"/>
</dbReference>
<dbReference type="GO" id="GO:0003984">
    <property type="term" value="F:acetolactate synthase activity"/>
    <property type="evidence" value="ECO:0007669"/>
    <property type="project" value="TreeGrafter"/>
</dbReference>
<evidence type="ECO:0000313" key="8">
    <source>
        <dbReference type="EMBL" id="TFE83480.1"/>
    </source>
</evidence>
<feature type="domain" description="Thiamine pyrophosphate enzyme TPP-binding" evidence="6">
    <location>
        <begin position="408"/>
        <end position="556"/>
    </location>
</feature>
<comment type="similarity">
    <text evidence="2 4">Belongs to the TPP enzyme family.</text>
</comment>
<gene>
    <name evidence="8" type="ORF">B5M42_22775</name>
</gene>
<evidence type="ECO:0008006" key="10">
    <source>
        <dbReference type="Google" id="ProtNLM"/>
    </source>
</evidence>
<comment type="cofactor">
    <cofactor evidence="1">
        <name>thiamine diphosphate</name>
        <dbReference type="ChEBI" id="CHEBI:58937"/>
    </cofactor>
</comment>
<evidence type="ECO:0000256" key="2">
    <source>
        <dbReference type="ARBA" id="ARBA00007812"/>
    </source>
</evidence>
<dbReference type="GO" id="GO:0000287">
    <property type="term" value="F:magnesium ion binding"/>
    <property type="evidence" value="ECO:0007669"/>
    <property type="project" value="InterPro"/>
</dbReference>
<dbReference type="GO" id="GO:0005948">
    <property type="term" value="C:acetolactate synthase complex"/>
    <property type="evidence" value="ECO:0007669"/>
    <property type="project" value="TreeGrafter"/>
</dbReference>
<evidence type="ECO:0000256" key="3">
    <source>
        <dbReference type="ARBA" id="ARBA00023052"/>
    </source>
</evidence>
<sequence length="578" mass="61791">MEGASGLKAKRPKARCLLSRCRKRGWCNMRAIEAALRGLSAQGIRYVFGIPAGSINALYDALLDMPELQPIVVKHETSAGYMASAYTRITGIPSICVGSSGPGATNLVTPAAHAWREKLPVLFITGAVPTSKLGKGGAQELDAEPIFAPVTKLSTTVLDAKLLPQTIAEALHTAQSGIPGPVHVAIPIDIQMTDIGEGAAAAFPYQPPLQLQAPDPALVVEAGRLVLTAGERGALLLGHGAKSAAAAVRRLAETTGWPVATTPRGKGAFPEDHPLSLGVYGLAGNAQAVEHLNGPMPEVLLAIGTSLGELATGNWAPELVRGKRLIHIDYDVAEFDKMYKAALNLCGDARQSVEALLDVIKPVENSDWPLVADQSAAALEEEASLWNTQAAICKIGAFAPDNARFYLDIGEFMTYSLQNLRVRDTQDFDIDINFGAMGSGIGGALGAQLAEPDRPVICITGDGCFFMHGMEVLTAKEYGLPVLFFVINNARLGMVYHGHMLQYKRCLNDFSQNRTDIAALAATLGLRYAQAASHEQFQAEHMADWLEHREPMVVEIVVDGNEVPPMGERVKFLQGATY</sequence>
<dbReference type="InterPro" id="IPR011766">
    <property type="entry name" value="TPP_enzyme_TPP-bd"/>
</dbReference>
<proteinExistence type="inferred from homology"/>
<evidence type="ECO:0000259" key="7">
    <source>
        <dbReference type="Pfam" id="PF02776"/>
    </source>
</evidence>
<keyword evidence="9" id="KW-1185">Reference proteome</keyword>
<reference evidence="8 9" key="1">
    <citation type="submission" date="2017-03" db="EMBL/GenBank/DDBJ databases">
        <title>Isolation of Levoglucosan Utilizing Bacteria.</title>
        <authorList>
            <person name="Arya A.S."/>
        </authorList>
    </citation>
    <scope>NUCLEOTIDE SEQUENCE [LARGE SCALE GENOMIC DNA]</scope>
    <source>
        <strain evidence="8 9">MEC069</strain>
    </source>
</reference>
<name>A0A4Y8PRU4_9BACL</name>
<evidence type="ECO:0000256" key="1">
    <source>
        <dbReference type="ARBA" id="ARBA00001964"/>
    </source>
</evidence>
<dbReference type="Gene3D" id="3.40.50.1220">
    <property type="entry name" value="TPP-binding domain"/>
    <property type="match status" value="1"/>
</dbReference>
<dbReference type="PROSITE" id="PS00187">
    <property type="entry name" value="TPP_ENZYMES"/>
    <property type="match status" value="1"/>
</dbReference>
<dbReference type="CDD" id="cd00568">
    <property type="entry name" value="TPP_enzymes"/>
    <property type="match status" value="1"/>
</dbReference>
<dbReference type="Gene3D" id="3.40.50.970">
    <property type="match status" value="2"/>
</dbReference>
<dbReference type="GO" id="GO:0030976">
    <property type="term" value="F:thiamine pyrophosphate binding"/>
    <property type="evidence" value="ECO:0007669"/>
    <property type="project" value="InterPro"/>
</dbReference>
<dbReference type="Pfam" id="PF02775">
    <property type="entry name" value="TPP_enzyme_C"/>
    <property type="match status" value="1"/>
</dbReference>
<evidence type="ECO:0000313" key="9">
    <source>
        <dbReference type="Proteomes" id="UP000298246"/>
    </source>
</evidence>
<dbReference type="PANTHER" id="PTHR18968:SF13">
    <property type="entry name" value="ACETOLACTATE SYNTHASE CATALYTIC SUBUNIT, MITOCHONDRIAL"/>
    <property type="match status" value="1"/>
</dbReference>
<dbReference type="FunFam" id="3.40.50.970:FF:000007">
    <property type="entry name" value="Acetolactate synthase"/>
    <property type="match status" value="1"/>
</dbReference>
<dbReference type="SUPFAM" id="SSF52467">
    <property type="entry name" value="DHS-like NAD/FAD-binding domain"/>
    <property type="match status" value="1"/>
</dbReference>
<dbReference type="OrthoDB" id="4494979at2"/>
<dbReference type="InterPro" id="IPR045229">
    <property type="entry name" value="TPP_enz"/>
</dbReference>
<dbReference type="Pfam" id="PF00205">
    <property type="entry name" value="TPP_enzyme_M"/>
    <property type="match status" value="1"/>
</dbReference>
<dbReference type="Pfam" id="PF02776">
    <property type="entry name" value="TPP_enzyme_N"/>
    <property type="match status" value="1"/>
</dbReference>
<evidence type="ECO:0000259" key="6">
    <source>
        <dbReference type="Pfam" id="PF02775"/>
    </source>
</evidence>
<feature type="domain" description="Thiamine pyrophosphate enzyme central" evidence="5">
    <location>
        <begin position="227"/>
        <end position="356"/>
    </location>
</feature>
<feature type="domain" description="Thiamine pyrophosphate enzyme N-terminal TPP-binding" evidence="7">
    <location>
        <begin position="29"/>
        <end position="144"/>
    </location>
</feature>
<evidence type="ECO:0000256" key="4">
    <source>
        <dbReference type="RuleBase" id="RU362132"/>
    </source>
</evidence>
<dbReference type="GO" id="GO:0009097">
    <property type="term" value="P:isoleucine biosynthetic process"/>
    <property type="evidence" value="ECO:0007669"/>
    <property type="project" value="TreeGrafter"/>
</dbReference>
<comment type="caution">
    <text evidence="8">The sequence shown here is derived from an EMBL/GenBank/DDBJ whole genome shotgun (WGS) entry which is preliminary data.</text>
</comment>
<dbReference type="InterPro" id="IPR012001">
    <property type="entry name" value="Thiamin_PyroP_enz_TPP-bd_dom"/>
</dbReference>
<dbReference type="PANTHER" id="PTHR18968">
    <property type="entry name" value="THIAMINE PYROPHOSPHATE ENZYMES"/>
    <property type="match status" value="1"/>
</dbReference>
<dbReference type="InterPro" id="IPR029035">
    <property type="entry name" value="DHS-like_NAD/FAD-binding_dom"/>
</dbReference>
<dbReference type="SUPFAM" id="SSF52518">
    <property type="entry name" value="Thiamin diphosphate-binding fold (THDP-binding)"/>
    <property type="match status" value="2"/>
</dbReference>
<dbReference type="InterPro" id="IPR000399">
    <property type="entry name" value="TPP-bd_CS"/>
</dbReference>
<dbReference type="AlphaFoldDB" id="A0A4Y8PRU4"/>
<organism evidence="8 9">
    <name type="scientific">Paenibacillus athensensis</name>
    <dbReference type="NCBI Taxonomy" id="1967502"/>
    <lineage>
        <taxon>Bacteria</taxon>
        <taxon>Bacillati</taxon>
        <taxon>Bacillota</taxon>
        <taxon>Bacilli</taxon>
        <taxon>Bacillales</taxon>
        <taxon>Paenibacillaceae</taxon>
        <taxon>Paenibacillus</taxon>
    </lineage>
</organism>
<protein>
    <recommendedName>
        <fullName evidence="10">Acetolactate synthase</fullName>
    </recommendedName>
</protein>